<dbReference type="InterPro" id="IPR057656">
    <property type="entry name" value="CEP63/Deup1_CC"/>
</dbReference>
<dbReference type="GO" id="GO:0005814">
    <property type="term" value="C:centriole"/>
    <property type="evidence" value="ECO:0007669"/>
    <property type="project" value="UniProtKB-SubCell"/>
</dbReference>
<comment type="subunit">
    <text evidence="12">Interacts with CEP152 and CDK1; these interactions recruit both ligands to centrosomes. Interacts with CDK2, CDK5RAP2, WDR62, CEP90, KIAA0753/moonraker and CCDC14. CEP63, CDK5RAP2, CEP152, WDR62 are proposed to form a stepwise assembled complex at the centrosome forming a ring near parental centrioles. Interacts with CCDC57; the interaction is required for their location to proximal end of centrioles. Interacts with FXR1; promoting its stabilization.</text>
</comment>
<protein>
    <recommendedName>
        <fullName evidence="4">Centrosomal protein of 63 kDa</fullName>
    </recommendedName>
</protein>
<evidence type="ECO:0000259" key="14">
    <source>
        <dbReference type="Pfam" id="PF17045"/>
    </source>
</evidence>
<dbReference type="FunCoup" id="A0A6P6DJD9">
    <property type="interactions" value="950"/>
</dbReference>
<dbReference type="GO" id="GO:0098535">
    <property type="term" value="P:de novo centriole assembly involved in multi-ciliated epithelial cell differentiation"/>
    <property type="evidence" value="ECO:0007669"/>
    <property type="project" value="TreeGrafter"/>
</dbReference>
<comment type="similarity">
    <text evidence="3">Belongs to the CEP63 family.</text>
</comment>
<feature type="domain" description="CEP63/Deup1 CEP152 binding coiled coil" evidence="15">
    <location>
        <begin position="439"/>
        <end position="474"/>
    </location>
</feature>
<sequence>MSWWPSNLQSCHSKEDLAMEALLEGIQNQRPGGGFLTSCEAELQELMKQIDIMVAHKKSEWEGQTHALETCLDIRDRELKTLRSQLDMKHKEVGMLHQQIEEHEKIKQEMAMEYKQELKKLQEELGRLKRSYEKLQKKQIREFRGSTKNHREDRSEIERLNGKIEEFRQKSLDWEKQRLIYQQQVSSLEAQRKALAEQSEIIQTLQEEKRELKANLQSHENFIREAKMRKKLQAKGTNTQQLGDAIRPLEDSQAERRLASQGQGDLGSVLSQLDFTHTSEELLQAEVTRLEGSLESVSATCKQLSQELMEKYEELKKMEGHNNEYRAEIKKLKEQILQAEQTYSSALEGMKMEISQLTRELHQRDITIASAKCSSSDMEKQLKAEMQKAEEKAMEHKEILNQLESLKLENRHLSEMVMKLELGLHEYSVPVSPLGSIAARFLEEEELRSHHILERLDAHIEELKRESEKTVRQFTALM</sequence>
<keyword evidence="7" id="KW-0227">DNA damage</keyword>
<proteinExistence type="inferred from homology"/>
<evidence type="ECO:0000256" key="6">
    <source>
        <dbReference type="ARBA" id="ARBA00022618"/>
    </source>
</evidence>
<keyword evidence="9 13" id="KW-0175">Coiled coil</keyword>
<gene>
    <name evidence="17" type="primary">Cep63</name>
</gene>
<evidence type="ECO:0000256" key="2">
    <source>
        <dbReference type="ARBA" id="ARBA00004607"/>
    </source>
</evidence>
<keyword evidence="8" id="KW-0498">Mitosis</keyword>
<dbReference type="RefSeq" id="XP_023560167.1">
    <property type="nucleotide sequence ID" value="XM_023704399.1"/>
</dbReference>
<reference evidence="17" key="1">
    <citation type="submission" date="2025-08" db="UniProtKB">
        <authorList>
            <consortium name="RefSeq"/>
        </authorList>
    </citation>
    <scope>IDENTIFICATION</scope>
</reference>
<dbReference type="CTD" id="80254"/>
<dbReference type="GO" id="GO:0051301">
    <property type="term" value="P:cell division"/>
    <property type="evidence" value="ECO:0007669"/>
    <property type="project" value="UniProtKB-KW"/>
</dbReference>
<dbReference type="Proteomes" id="UP000515203">
    <property type="component" value="Unplaced"/>
</dbReference>
<evidence type="ECO:0000256" key="1">
    <source>
        <dbReference type="ARBA" id="ARBA00004114"/>
    </source>
</evidence>
<evidence type="ECO:0000256" key="9">
    <source>
        <dbReference type="ARBA" id="ARBA00023054"/>
    </source>
</evidence>
<evidence type="ECO:0000256" key="7">
    <source>
        <dbReference type="ARBA" id="ARBA00022763"/>
    </source>
</evidence>
<feature type="coiled-coil region" evidence="13">
    <location>
        <begin position="287"/>
        <end position="349"/>
    </location>
</feature>
<dbReference type="Gene3D" id="1.20.5.340">
    <property type="match status" value="1"/>
</dbReference>
<evidence type="ECO:0000256" key="3">
    <source>
        <dbReference type="ARBA" id="ARBA00007181"/>
    </source>
</evidence>
<dbReference type="GO" id="GO:0006974">
    <property type="term" value="P:DNA damage response"/>
    <property type="evidence" value="ECO:0007669"/>
    <property type="project" value="UniProtKB-KW"/>
</dbReference>
<evidence type="ECO:0000256" key="11">
    <source>
        <dbReference type="ARBA" id="ARBA00023306"/>
    </source>
</evidence>
<name>A0A6P6DJD9_OCTDE</name>
<evidence type="ECO:0000259" key="15">
    <source>
        <dbReference type="Pfam" id="PF25771"/>
    </source>
</evidence>
<evidence type="ECO:0000256" key="10">
    <source>
        <dbReference type="ARBA" id="ARBA00023212"/>
    </source>
</evidence>
<keyword evidence="16" id="KW-1185">Reference proteome</keyword>
<evidence type="ECO:0000256" key="13">
    <source>
        <dbReference type="SAM" id="Coils"/>
    </source>
</evidence>
<dbReference type="InParanoid" id="A0A6P6DJD9"/>
<evidence type="ECO:0000256" key="12">
    <source>
        <dbReference type="ARBA" id="ARBA00047022"/>
    </source>
</evidence>
<keyword evidence="11" id="KW-0131">Cell cycle</keyword>
<dbReference type="GO" id="GO:0007099">
    <property type="term" value="P:centriole replication"/>
    <property type="evidence" value="ECO:0007669"/>
    <property type="project" value="TreeGrafter"/>
</dbReference>
<dbReference type="Pfam" id="PF17045">
    <property type="entry name" value="CEP63"/>
    <property type="match status" value="1"/>
</dbReference>
<dbReference type="AlphaFoldDB" id="A0A6P6DJD9"/>
<evidence type="ECO:0000256" key="8">
    <source>
        <dbReference type="ARBA" id="ARBA00022776"/>
    </source>
</evidence>
<dbReference type="GeneID" id="101559605"/>
<dbReference type="GO" id="GO:0034451">
    <property type="term" value="C:centriolar satellite"/>
    <property type="evidence" value="ECO:0007669"/>
    <property type="project" value="UniProtKB-SubCell"/>
</dbReference>
<evidence type="ECO:0000256" key="4">
    <source>
        <dbReference type="ARBA" id="ARBA00021306"/>
    </source>
</evidence>
<dbReference type="InterPro" id="IPR031470">
    <property type="entry name" value="CEP63/Deup1_N"/>
</dbReference>
<evidence type="ECO:0000313" key="17">
    <source>
        <dbReference type="RefSeq" id="XP_023560167.1"/>
    </source>
</evidence>
<keyword evidence="6" id="KW-0132">Cell division</keyword>
<organism evidence="16 17">
    <name type="scientific">Octodon degus</name>
    <name type="common">Degu</name>
    <name type="synonym">Sciurus degus</name>
    <dbReference type="NCBI Taxonomy" id="10160"/>
    <lineage>
        <taxon>Eukaryota</taxon>
        <taxon>Metazoa</taxon>
        <taxon>Chordata</taxon>
        <taxon>Craniata</taxon>
        <taxon>Vertebrata</taxon>
        <taxon>Euteleostomi</taxon>
        <taxon>Mammalia</taxon>
        <taxon>Eutheria</taxon>
        <taxon>Euarchontoglires</taxon>
        <taxon>Glires</taxon>
        <taxon>Rodentia</taxon>
        <taxon>Hystricomorpha</taxon>
        <taxon>Octodontidae</taxon>
        <taxon>Octodon</taxon>
    </lineage>
</organism>
<keyword evidence="10" id="KW-0206">Cytoskeleton</keyword>
<dbReference type="PANTHER" id="PTHR18875">
    <property type="entry name" value="SARCOMA ANTIGEN NY-SAR-24/CYTOSKELETAL PROTEIN SOJO"/>
    <property type="match status" value="1"/>
</dbReference>
<evidence type="ECO:0000313" key="16">
    <source>
        <dbReference type="Proteomes" id="UP000515203"/>
    </source>
</evidence>
<dbReference type="OrthoDB" id="10007333at2759"/>
<feature type="coiled-coil region" evidence="13">
    <location>
        <begin position="100"/>
        <end position="229"/>
    </location>
</feature>
<dbReference type="PANTHER" id="PTHR18875:SF7">
    <property type="entry name" value="CENTROSOMAL PROTEIN OF 63 KDA"/>
    <property type="match status" value="1"/>
</dbReference>
<dbReference type="Pfam" id="PF25771">
    <property type="entry name" value="CC_CEP152-bind"/>
    <property type="match status" value="1"/>
</dbReference>
<accession>A0A6P6DJD9</accession>
<feature type="domain" description="CEP63/Deup1 N-terminal" evidence="14">
    <location>
        <begin position="36"/>
        <end position="296"/>
    </location>
</feature>
<comment type="subcellular location">
    <subcellularLocation>
        <location evidence="2">Cytoplasm</location>
        <location evidence="2">Cytoskeleton</location>
        <location evidence="2">Microtubule organizing center</location>
        <location evidence="2">Centrosome</location>
        <location evidence="2">Centriolar satellite</location>
    </subcellularLocation>
    <subcellularLocation>
        <location evidence="1">Cytoplasm</location>
        <location evidence="1">Cytoskeleton</location>
        <location evidence="1">Microtubule organizing center</location>
        <location evidence="1">Centrosome</location>
        <location evidence="1">Centriole</location>
    </subcellularLocation>
</comment>
<evidence type="ECO:0000256" key="5">
    <source>
        <dbReference type="ARBA" id="ARBA00022490"/>
    </source>
</evidence>
<feature type="coiled-coil region" evidence="13">
    <location>
        <begin position="379"/>
        <end position="416"/>
    </location>
</feature>
<keyword evidence="5" id="KW-0963">Cytoplasm</keyword>